<dbReference type="InterPro" id="IPR001867">
    <property type="entry name" value="OmpR/PhoB-type_DNA-bd"/>
</dbReference>
<dbReference type="SMART" id="SM00862">
    <property type="entry name" value="Trans_reg_C"/>
    <property type="match status" value="1"/>
</dbReference>
<organism evidence="10 11">
    <name type="scientific">Reinekea forsetii</name>
    <dbReference type="NCBI Taxonomy" id="1336806"/>
    <lineage>
        <taxon>Bacteria</taxon>
        <taxon>Pseudomonadati</taxon>
        <taxon>Pseudomonadota</taxon>
        <taxon>Gammaproteobacteria</taxon>
        <taxon>Oceanospirillales</taxon>
        <taxon>Saccharospirillaceae</taxon>
        <taxon>Reinekea</taxon>
    </lineage>
</organism>
<evidence type="ECO:0000256" key="5">
    <source>
        <dbReference type="ARBA" id="ARBA00023163"/>
    </source>
</evidence>
<dbReference type="RefSeq" id="WP_100256205.1">
    <property type="nucleotide sequence ID" value="NZ_CP011797.1"/>
</dbReference>
<feature type="domain" description="Response regulatory" evidence="8">
    <location>
        <begin position="5"/>
        <end position="118"/>
    </location>
</feature>
<evidence type="ECO:0000256" key="2">
    <source>
        <dbReference type="ARBA" id="ARBA00023012"/>
    </source>
</evidence>
<sequence>MTTSTICILDDDPEIRVFLSEYLAEYEYQLVVCSTGDELITAIASQTVDLVIIDLMLGRENGLTIASQLRQRHDFPIIMISANKEDTEKVIGLEMAVDDFMEKPINPRLLLAKIRALLRRHTPKILQPSVNHRSSKPTVVSPKFGKFHLHYSDRTLIHEDRGDIELTNTEYNLLEFLIENSDTVVDRQRLLEGIGSDTISPLDRSIDVLILRIRRKIEEVPSKPKFLLTRRNRGYIFSIGHNKNDSV</sequence>
<dbReference type="InterPro" id="IPR001789">
    <property type="entry name" value="Sig_transdc_resp-reg_receiver"/>
</dbReference>
<dbReference type="GO" id="GO:0005829">
    <property type="term" value="C:cytosol"/>
    <property type="evidence" value="ECO:0007669"/>
    <property type="project" value="TreeGrafter"/>
</dbReference>
<dbReference type="EMBL" id="CP011797">
    <property type="protein sequence ID" value="ATX75823.1"/>
    <property type="molecule type" value="Genomic_DNA"/>
</dbReference>
<dbReference type="OrthoDB" id="9802426at2"/>
<dbReference type="Pfam" id="PF00486">
    <property type="entry name" value="Trans_reg_C"/>
    <property type="match status" value="1"/>
</dbReference>
<dbReference type="InterPro" id="IPR011006">
    <property type="entry name" value="CheY-like_superfamily"/>
</dbReference>
<evidence type="ECO:0000256" key="4">
    <source>
        <dbReference type="ARBA" id="ARBA00023125"/>
    </source>
</evidence>
<keyword evidence="4 7" id="KW-0238">DNA-binding</keyword>
<dbReference type="Gene3D" id="3.40.50.2300">
    <property type="match status" value="1"/>
</dbReference>
<evidence type="ECO:0000256" key="7">
    <source>
        <dbReference type="PROSITE-ProRule" id="PRU01091"/>
    </source>
</evidence>
<dbReference type="AlphaFoldDB" id="A0A2K8KLR6"/>
<dbReference type="KEGG" id="rfo:REIFOR_00655"/>
<dbReference type="Pfam" id="PF00072">
    <property type="entry name" value="Response_reg"/>
    <property type="match status" value="1"/>
</dbReference>
<evidence type="ECO:0000256" key="3">
    <source>
        <dbReference type="ARBA" id="ARBA00023015"/>
    </source>
</evidence>
<reference evidence="10 11" key="1">
    <citation type="journal article" date="2017" name="Environ. Microbiol.">
        <title>Genomic and physiological analyses of 'Reinekea forsetii' reveal a versatile opportunistic lifestyle during spring algae blooms.</title>
        <authorList>
            <person name="Avci B."/>
            <person name="Hahnke R.L."/>
            <person name="Chafee M."/>
            <person name="Fischer T."/>
            <person name="Gruber-Vodicka H."/>
            <person name="Tegetmeyer H.E."/>
            <person name="Harder J."/>
            <person name="Fuchs B.M."/>
            <person name="Amann R.I."/>
            <person name="Teeling H."/>
        </authorList>
    </citation>
    <scope>NUCLEOTIDE SEQUENCE [LARGE SCALE GENOMIC DNA]</scope>
    <source>
        <strain evidence="10 11">Hel1_31_D35</strain>
    </source>
</reference>
<keyword evidence="5" id="KW-0804">Transcription</keyword>
<feature type="DNA-binding region" description="OmpR/PhoB-type" evidence="7">
    <location>
        <begin position="139"/>
        <end position="239"/>
    </location>
</feature>
<dbReference type="InterPro" id="IPR039420">
    <property type="entry name" value="WalR-like"/>
</dbReference>
<protein>
    <submittedName>
        <fullName evidence="10">Transcriptional regulator</fullName>
    </submittedName>
</protein>
<evidence type="ECO:0000259" key="8">
    <source>
        <dbReference type="PROSITE" id="PS50110"/>
    </source>
</evidence>
<dbReference type="GO" id="GO:0000156">
    <property type="term" value="F:phosphorelay response regulator activity"/>
    <property type="evidence" value="ECO:0007669"/>
    <property type="project" value="TreeGrafter"/>
</dbReference>
<dbReference type="InterPro" id="IPR036388">
    <property type="entry name" value="WH-like_DNA-bd_sf"/>
</dbReference>
<feature type="domain" description="OmpR/PhoB-type" evidence="9">
    <location>
        <begin position="139"/>
        <end position="239"/>
    </location>
</feature>
<dbReference type="CDD" id="cd00383">
    <property type="entry name" value="trans_reg_C"/>
    <property type="match status" value="1"/>
</dbReference>
<evidence type="ECO:0000313" key="11">
    <source>
        <dbReference type="Proteomes" id="UP000229757"/>
    </source>
</evidence>
<proteinExistence type="predicted"/>
<name>A0A2K8KLR6_9GAMM</name>
<keyword evidence="3" id="KW-0805">Transcription regulation</keyword>
<dbReference type="PROSITE" id="PS51755">
    <property type="entry name" value="OMPR_PHOB"/>
    <property type="match status" value="1"/>
</dbReference>
<keyword evidence="11" id="KW-1185">Reference proteome</keyword>
<keyword evidence="1 6" id="KW-0597">Phosphoprotein</keyword>
<dbReference type="SUPFAM" id="SSF46894">
    <property type="entry name" value="C-terminal effector domain of the bipartite response regulators"/>
    <property type="match status" value="1"/>
</dbReference>
<evidence type="ECO:0000256" key="1">
    <source>
        <dbReference type="ARBA" id="ARBA00022553"/>
    </source>
</evidence>
<gene>
    <name evidence="10" type="ORF">REIFOR_00655</name>
</gene>
<evidence type="ECO:0000313" key="10">
    <source>
        <dbReference type="EMBL" id="ATX75823.1"/>
    </source>
</evidence>
<dbReference type="GO" id="GO:0032993">
    <property type="term" value="C:protein-DNA complex"/>
    <property type="evidence" value="ECO:0007669"/>
    <property type="project" value="TreeGrafter"/>
</dbReference>
<dbReference type="PROSITE" id="PS50110">
    <property type="entry name" value="RESPONSE_REGULATORY"/>
    <property type="match status" value="1"/>
</dbReference>
<dbReference type="Proteomes" id="UP000229757">
    <property type="component" value="Chromosome"/>
</dbReference>
<dbReference type="SUPFAM" id="SSF52172">
    <property type="entry name" value="CheY-like"/>
    <property type="match status" value="1"/>
</dbReference>
<feature type="modified residue" description="4-aspartylphosphate" evidence="6">
    <location>
        <position position="54"/>
    </location>
</feature>
<accession>A0A2K8KLR6</accession>
<keyword evidence="2" id="KW-0902">Two-component regulatory system</keyword>
<dbReference type="Gene3D" id="1.10.10.10">
    <property type="entry name" value="Winged helix-like DNA-binding domain superfamily/Winged helix DNA-binding domain"/>
    <property type="match status" value="1"/>
</dbReference>
<dbReference type="SMART" id="SM00448">
    <property type="entry name" value="REC"/>
    <property type="match status" value="1"/>
</dbReference>
<dbReference type="PANTHER" id="PTHR48111:SF4">
    <property type="entry name" value="DNA-BINDING DUAL TRANSCRIPTIONAL REGULATOR OMPR"/>
    <property type="match status" value="1"/>
</dbReference>
<dbReference type="InterPro" id="IPR016032">
    <property type="entry name" value="Sig_transdc_resp-reg_C-effctor"/>
</dbReference>
<dbReference type="PANTHER" id="PTHR48111">
    <property type="entry name" value="REGULATOR OF RPOS"/>
    <property type="match status" value="1"/>
</dbReference>
<dbReference type="GO" id="GO:0000976">
    <property type="term" value="F:transcription cis-regulatory region binding"/>
    <property type="evidence" value="ECO:0007669"/>
    <property type="project" value="TreeGrafter"/>
</dbReference>
<evidence type="ECO:0000259" key="9">
    <source>
        <dbReference type="PROSITE" id="PS51755"/>
    </source>
</evidence>
<evidence type="ECO:0000256" key="6">
    <source>
        <dbReference type="PROSITE-ProRule" id="PRU00169"/>
    </source>
</evidence>
<dbReference type="GO" id="GO:0006355">
    <property type="term" value="P:regulation of DNA-templated transcription"/>
    <property type="evidence" value="ECO:0007669"/>
    <property type="project" value="InterPro"/>
</dbReference>